<organism evidence="1 2">
    <name type="scientific">Flavobacterium nitrogenifigens</name>
    <dbReference type="NCBI Taxonomy" id="1617283"/>
    <lineage>
        <taxon>Bacteria</taxon>
        <taxon>Pseudomonadati</taxon>
        <taxon>Bacteroidota</taxon>
        <taxon>Flavobacteriia</taxon>
        <taxon>Flavobacteriales</taxon>
        <taxon>Flavobacteriaceae</taxon>
        <taxon>Flavobacterium</taxon>
    </lineage>
</organism>
<dbReference type="RefSeq" id="WP_111379043.1">
    <property type="nucleotide sequence ID" value="NZ_CP043612.1"/>
</dbReference>
<sequence>MTIDNKNYNYRLELANELNTLKAVLNSNQINKKSIDSIDRAIKRLQNKTDLPPTKFDEKEGKELGTPLSWGYKISDFTLEIDISNNIQYPKTVKKAILEFSIDLKGEYSEDGKGTKDPFKHLEFNIVIEGKSRGQKDHILSYHLDRHIEGGNPSNEVHPIYHFQMGGRKLSGYNSVGKNFGNHLILDNPRFMHYPMDFISGLDFILSNFAPVLWRKVKKDPRYIKILRNAQERTLKPFIASFANHFGFHTITKDWNTKDICPQII</sequence>
<reference evidence="1 2" key="1">
    <citation type="submission" date="2017-05" db="EMBL/GenBank/DDBJ databases">
        <authorList>
            <person name="Varghese N."/>
            <person name="Submissions S."/>
        </authorList>
    </citation>
    <scope>NUCLEOTIDE SEQUENCE [LARGE SCALE GENOMIC DNA]</scope>
    <source>
        <strain evidence="1 2">DSM 29982</strain>
    </source>
</reference>
<evidence type="ECO:0000313" key="1">
    <source>
        <dbReference type="EMBL" id="SMO74223.1"/>
    </source>
</evidence>
<proteinExistence type="predicted"/>
<keyword evidence="2" id="KW-1185">Reference proteome</keyword>
<accession>A0A521DR90</accession>
<dbReference type="EMBL" id="FXTQ01000003">
    <property type="protein sequence ID" value="SMO74223.1"/>
    <property type="molecule type" value="Genomic_DNA"/>
</dbReference>
<dbReference type="AlphaFoldDB" id="A0A521DR90"/>
<evidence type="ECO:0000313" key="2">
    <source>
        <dbReference type="Proteomes" id="UP000319267"/>
    </source>
</evidence>
<protein>
    <submittedName>
        <fullName evidence="1">Uncharacterized protein</fullName>
    </submittedName>
</protein>
<gene>
    <name evidence="1" type="ORF">SAMN06265220_103370</name>
</gene>
<dbReference type="Proteomes" id="UP000319267">
    <property type="component" value="Unassembled WGS sequence"/>
</dbReference>
<name>A0A521DR90_9FLAO</name>
<dbReference type="OrthoDB" id="8481528at2"/>